<dbReference type="Proteomes" id="UP000503349">
    <property type="component" value="Chromosome 4"/>
</dbReference>
<gene>
    <name evidence="2" type="ORF">EXN66_Car004880</name>
</gene>
<feature type="region of interest" description="Disordered" evidence="1">
    <location>
        <begin position="530"/>
        <end position="562"/>
    </location>
</feature>
<accession>A0A6G1PGT2</accession>
<feature type="region of interest" description="Disordered" evidence="1">
    <location>
        <begin position="439"/>
        <end position="514"/>
    </location>
</feature>
<keyword evidence="3" id="KW-1185">Reference proteome</keyword>
<feature type="compositionally biased region" description="Polar residues" evidence="1">
    <location>
        <begin position="109"/>
        <end position="118"/>
    </location>
</feature>
<reference evidence="2 3" key="1">
    <citation type="submission" date="2019-02" db="EMBL/GenBank/DDBJ databases">
        <title>Opniocepnalus argus genome.</title>
        <authorList>
            <person name="Zhou C."/>
            <person name="Xiao S."/>
        </authorList>
    </citation>
    <scope>NUCLEOTIDE SEQUENCE [LARGE SCALE GENOMIC DNA]</scope>
    <source>
        <strain evidence="2">OARG1902GOOAL</strain>
        <tissue evidence="2">Muscle</tissue>
    </source>
</reference>
<feature type="compositionally biased region" description="Polar residues" evidence="1">
    <location>
        <begin position="474"/>
        <end position="489"/>
    </location>
</feature>
<sequence>MSECEETDFLWETPHGKRKRKKEPHTDKICSKRKDIITMKTHESIQKKKKKKKKNSKFKEAMERRKEKKKDKKKKKSKFPLGLDDRFIFTQGYSGASDPVAESKPEPSNPASTDLITENSKKKMKRQKKVVFDLPPGSICVKRPKCIPSSTKEKTLPEKEASRDTVSCSQVTVTGHSQAQPLDNDSQCTCSDDINSQDLFITQKTFRTLPSEPSSGEASDKSDDTTIQSITQREMFELSSVVQINHHEELSTHLQGSHIQKHPKQVKEHLLKPKAIQMVLTEEKEQYFHLAKPNPKTQIELDTNLTKETTVSVKPRVANPYLDHPIVLNCSMDVAKPKQMSCSSNQQSPTCLLNPDRPSLRLRMSTASVSTQTENFFTTELSSYLNFYKKSSVTVCKLKPLDLSLPQRIRKDLDKCLGVKIPETEADEQKLSEQKQALPEEIEGNGPKNRNLPSFCSSDTKIGPKKEPAVRQLWSVTTKGKSEAPTNPHSDCEPKSADTTSSEDNEASCRTGKVDLTQVRAVQMRLNESFFFKTKGEGQSPRAESPLMKLVQSRDKKSRKGQ</sequence>
<evidence type="ECO:0000256" key="1">
    <source>
        <dbReference type="SAM" id="MobiDB-lite"/>
    </source>
</evidence>
<feature type="compositionally biased region" description="Basic and acidic residues" evidence="1">
    <location>
        <begin position="24"/>
        <end position="46"/>
    </location>
</feature>
<evidence type="ECO:0000313" key="2">
    <source>
        <dbReference type="EMBL" id="KAF3689208.1"/>
    </source>
</evidence>
<organism evidence="2 3">
    <name type="scientific">Channa argus</name>
    <name type="common">Northern snakehead</name>
    <name type="synonym">Ophicephalus argus</name>
    <dbReference type="NCBI Taxonomy" id="215402"/>
    <lineage>
        <taxon>Eukaryota</taxon>
        <taxon>Metazoa</taxon>
        <taxon>Chordata</taxon>
        <taxon>Craniata</taxon>
        <taxon>Vertebrata</taxon>
        <taxon>Euteleostomi</taxon>
        <taxon>Actinopterygii</taxon>
        <taxon>Neopterygii</taxon>
        <taxon>Teleostei</taxon>
        <taxon>Neoteleostei</taxon>
        <taxon>Acanthomorphata</taxon>
        <taxon>Anabantaria</taxon>
        <taxon>Anabantiformes</taxon>
        <taxon>Channoidei</taxon>
        <taxon>Channidae</taxon>
        <taxon>Channa</taxon>
    </lineage>
</organism>
<name>A0A6G1PGT2_CHAAH</name>
<dbReference type="AlphaFoldDB" id="A0A6G1PGT2"/>
<dbReference type="EMBL" id="CM015715">
    <property type="protein sequence ID" value="KAF3689208.1"/>
    <property type="molecule type" value="Genomic_DNA"/>
</dbReference>
<feature type="compositionally biased region" description="Basic residues" evidence="1">
    <location>
        <begin position="66"/>
        <end position="78"/>
    </location>
</feature>
<feature type="compositionally biased region" description="Basic residues" evidence="1">
    <location>
        <begin position="47"/>
        <end position="56"/>
    </location>
</feature>
<protein>
    <submittedName>
        <fullName evidence="2">Uncharacterized protein</fullName>
    </submittedName>
</protein>
<feature type="compositionally biased region" description="Polar residues" evidence="1">
    <location>
        <begin position="451"/>
        <end position="460"/>
    </location>
</feature>
<evidence type="ECO:0000313" key="3">
    <source>
        <dbReference type="Proteomes" id="UP000503349"/>
    </source>
</evidence>
<reference evidence="3" key="2">
    <citation type="submission" date="2019-02" db="EMBL/GenBank/DDBJ databases">
        <title>Opniocepnalus argus Var Kimnra genome.</title>
        <authorList>
            <person name="Zhou C."/>
            <person name="Xiao S."/>
        </authorList>
    </citation>
    <scope>NUCLEOTIDE SEQUENCE [LARGE SCALE GENOMIC DNA]</scope>
</reference>
<feature type="region of interest" description="Disordered" evidence="1">
    <location>
        <begin position="1"/>
        <end position="129"/>
    </location>
</feature>
<proteinExistence type="predicted"/>